<evidence type="ECO:0000313" key="3">
    <source>
        <dbReference type="Proteomes" id="UP000317650"/>
    </source>
</evidence>
<evidence type="ECO:0000313" key="2">
    <source>
        <dbReference type="EMBL" id="THU67739.1"/>
    </source>
</evidence>
<feature type="region of interest" description="Disordered" evidence="1">
    <location>
        <begin position="111"/>
        <end position="135"/>
    </location>
</feature>
<reference evidence="2 3" key="1">
    <citation type="journal article" date="2019" name="Nat. Plants">
        <title>Genome sequencing of Musa balbisiana reveals subgenome evolution and function divergence in polyploid bananas.</title>
        <authorList>
            <person name="Yao X."/>
        </authorList>
    </citation>
    <scope>NUCLEOTIDE SEQUENCE [LARGE SCALE GENOMIC DNA]</scope>
    <source>
        <strain evidence="3">cv. DH-PKW</strain>
        <tissue evidence="2">Leaves</tissue>
    </source>
</reference>
<name>A0A4S8JZG0_MUSBA</name>
<protein>
    <submittedName>
        <fullName evidence="2">Uncharacterized protein</fullName>
    </submittedName>
</protein>
<dbReference type="EMBL" id="PYDT01000003">
    <property type="protein sequence ID" value="THU67739.1"/>
    <property type="molecule type" value="Genomic_DNA"/>
</dbReference>
<dbReference type="AlphaFoldDB" id="A0A4S8JZG0"/>
<accession>A0A4S8JZG0</accession>
<proteinExistence type="predicted"/>
<dbReference type="Proteomes" id="UP000317650">
    <property type="component" value="Chromosome 5"/>
</dbReference>
<sequence length="135" mass="14409">MDPGNRTGNSYGGGEAAAVAQSSPTPAASTSSSVAMIPTDHAEGNTNRAIPGNRRPLLPDPDCLIAAARGKNPGDASSRRVPRETPDSIGVTFQLLDLPQFQLPVQELHLNSRPQPPRIADDGEARFNRTKRFRV</sequence>
<comment type="caution">
    <text evidence="2">The sequence shown here is derived from an EMBL/GenBank/DDBJ whole genome shotgun (WGS) entry which is preliminary data.</text>
</comment>
<evidence type="ECO:0000256" key="1">
    <source>
        <dbReference type="SAM" id="MobiDB-lite"/>
    </source>
</evidence>
<feature type="region of interest" description="Disordered" evidence="1">
    <location>
        <begin position="1"/>
        <end position="61"/>
    </location>
</feature>
<feature type="compositionally biased region" description="Low complexity" evidence="1">
    <location>
        <begin position="16"/>
        <end position="35"/>
    </location>
</feature>
<gene>
    <name evidence="2" type="ORF">C4D60_Mb05t27880</name>
</gene>
<organism evidence="2 3">
    <name type="scientific">Musa balbisiana</name>
    <name type="common">Banana</name>
    <dbReference type="NCBI Taxonomy" id="52838"/>
    <lineage>
        <taxon>Eukaryota</taxon>
        <taxon>Viridiplantae</taxon>
        <taxon>Streptophyta</taxon>
        <taxon>Embryophyta</taxon>
        <taxon>Tracheophyta</taxon>
        <taxon>Spermatophyta</taxon>
        <taxon>Magnoliopsida</taxon>
        <taxon>Liliopsida</taxon>
        <taxon>Zingiberales</taxon>
        <taxon>Musaceae</taxon>
        <taxon>Musa</taxon>
    </lineage>
</organism>
<feature type="region of interest" description="Disordered" evidence="1">
    <location>
        <begin position="66"/>
        <end position="85"/>
    </location>
</feature>
<keyword evidence="3" id="KW-1185">Reference proteome</keyword>